<dbReference type="STRING" id="34002.SAMN04489859_102057"/>
<dbReference type="Proteomes" id="UP000199054">
    <property type="component" value="Unassembled WGS sequence"/>
</dbReference>
<accession>A0A1H8K636</accession>
<sequence>MSDRPRYFARSASDRTNDWPRWFVADRSKGGMNVTADLIREYRNPDHCGGVFLPRIAAEALAAEANGASHDPH</sequence>
<protein>
    <submittedName>
        <fullName evidence="1">Uncharacterized protein</fullName>
    </submittedName>
</protein>
<organism evidence="1 2">
    <name type="scientific">Paracoccus alcaliphilus</name>
    <dbReference type="NCBI Taxonomy" id="34002"/>
    <lineage>
        <taxon>Bacteria</taxon>
        <taxon>Pseudomonadati</taxon>
        <taxon>Pseudomonadota</taxon>
        <taxon>Alphaproteobacteria</taxon>
        <taxon>Rhodobacterales</taxon>
        <taxon>Paracoccaceae</taxon>
        <taxon>Paracoccus</taxon>
    </lineage>
</organism>
<reference evidence="1 2" key="1">
    <citation type="submission" date="2016-10" db="EMBL/GenBank/DDBJ databases">
        <authorList>
            <person name="de Groot N.N."/>
        </authorList>
    </citation>
    <scope>NUCLEOTIDE SEQUENCE [LARGE SCALE GENOMIC DNA]</scope>
    <source>
        <strain evidence="1 2">DSM 8512</strain>
    </source>
</reference>
<evidence type="ECO:0000313" key="2">
    <source>
        <dbReference type="Proteomes" id="UP000199054"/>
    </source>
</evidence>
<gene>
    <name evidence="1" type="ORF">SAMN04489859_102057</name>
</gene>
<proteinExistence type="predicted"/>
<dbReference type="AlphaFoldDB" id="A0A1H8K636"/>
<dbReference type="EMBL" id="FODE01000020">
    <property type="protein sequence ID" value="SEN87926.1"/>
    <property type="molecule type" value="Genomic_DNA"/>
</dbReference>
<dbReference type="RefSeq" id="WP_139208185.1">
    <property type="nucleotide sequence ID" value="NZ_CP067124.1"/>
</dbReference>
<dbReference type="OrthoDB" id="9976935at2"/>
<name>A0A1H8K636_9RHOB</name>
<evidence type="ECO:0000313" key="1">
    <source>
        <dbReference type="EMBL" id="SEN87926.1"/>
    </source>
</evidence>
<keyword evidence="2" id="KW-1185">Reference proteome</keyword>